<dbReference type="eggNOG" id="ENOG502TJ2D">
    <property type="taxonomic scope" value="Eukaryota"/>
</dbReference>
<keyword evidence="1" id="KW-0812">Transmembrane</keyword>
<accession>A0A1I7T4D2</accession>
<keyword evidence="2" id="KW-1185">Reference proteome</keyword>
<evidence type="ECO:0000313" key="2">
    <source>
        <dbReference type="Proteomes" id="UP000095282"/>
    </source>
</evidence>
<dbReference type="PANTHER" id="PTHR39377:SF3">
    <property type="entry name" value="SECRETED PROTEIN"/>
    <property type="match status" value="1"/>
</dbReference>
<organism evidence="2 3">
    <name type="scientific">Caenorhabditis tropicalis</name>
    <dbReference type="NCBI Taxonomy" id="1561998"/>
    <lineage>
        <taxon>Eukaryota</taxon>
        <taxon>Metazoa</taxon>
        <taxon>Ecdysozoa</taxon>
        <taxon>Nematoda</taxon>
        <taxon>Chromadorea</taxon>
        <taxon>Rhabditida</taxon>
        <taxon>Rhabditina</taxon>
        <taxon>Rhabditomorpha</taxon>
        <taxon>Rhabditoidea</taxon>
        <taxon>Rhabditidae</taxon>
        <taxon>Peloderinae</taxon>
        <taxon>Caenorhabditis</taxon>
    </lineage>
</organism>
<dbReference type="PANTHER" id="PTHR39377">
    <property type="entry name" value="PROTEIN CBG18423-RELATED"/>
    <property type="match status" value="1"/>
</dbReference>
<sequence length="150" mass="17683">MYSINKLESDLFPPPPSKMFRLAFILLICIFTLARTGRHHYNSYVTPYRGSYRSSYYRTPYQRQYQGYSNYYQRQYQGYQSPYQNQYSGYGNYYQNYYAQRQPYYTHSYYGGDRDIGNGIHVDSHGNGYIGSKDTGLYIFCASRGCVGRG</sequence>
<dbReference type="WBParaSite" id="Csp11.Scaffold500.g2275.t1">
    <property type="protein sequence ID" value="Csp11.Scaffold500.g2275.t1"/>
    <property type="gene ID" value="Csp11.Scaffold500.g2275"/>
</dbReference>
<evidence type="ECO:0000313" key="3">
    <source>
        <dbReference type="WBParaSite" id="Csp11.Scaffold500.g2275.t1"/>
    </source>
</evidence>
<feature type="transmembrane region" description="Helical" evidence="1">
    <location>
        <begin position="20"/>
        <end position="37"/>
    </location>
</feature>
<evidence type="ECO:0000256" key="1">
    <source>
        <dbReference type="SAM" id="Phobius"/>
    </source>
</evidence>
<reference evidence="3" key="1">
    <citation type="submission" date="2016-11" db="UniProtKB">
        <authorList>
            <consortium name="WormBaseParasite"/>
        </authorList>
    </citation>
    <scope>IDENTIFICATION</scope>
</reference>
<protein>
    <submittedName>
        <fullName evidence="3">Uncharacterized protein</fullName>
    </submittedName>
</protein>
<proteinExistence type="predicted"/>
<keyword evidence="1" id="KW-0472">Membrane</keyword>
<name>A0A1I7T4D2_9PELO</name>
<keyword evidence="1" id="KW-1133">Transmembrane helix</keyword>
<dbReference type="Proteomes" id="UP000095282">
    <property type="component" value="Unplaced"/>
</dbReference>
<dbReference type="AlphaFoldDB" id="A0A1I7T4D2"/>